<sequence length="392" mass="42780">MQWMRFLTVILSLFLLASCSTLRSGTGVPELNSPSPGATSSAGETPSFDPEFSPEVRGAGGIALATIAQQQQLINRALDQSPHTEQRSGQMRTDRVGVPEGIDKDSADRAERAEASQSDSECRVFWPSEVPVCGAIAESYAHQGGAGSVLLWPVEEAQKTADGKGVIQKFRNGFMVWTPSTGAYAMKMEIAQAWERQGWDTGKLGFPVAEAIVHEETGNLAEEPDQESPPPSGPILQEFQDGYIAWNSFAPAVVLGKEIGHHLVTQWHSEPFLGSMPISDEKPTEDGKARSVETNLGAIYFHPDHGVHEVKNLIYEVYLQNGAERGRYGYPVSDADEYDPHIPQKFEGGAISLPEELEKRGTSIVDGQEISNLLIDSLKRRGLWHKAAEIGQ</sequence>
<gene>
    <name evidence="3" type="ORF">GP475_11740</name>
</gene>
<dbReference type="RefSeq" id="WP_187974540.1">
    <property type="nucleotide sequence ID" value="NZ_CP046884.1"/>
</dbReference>
<dbReference type="Pfam" id="PF08310">
    <property type="entry name" value="LGFP"/>
    <property type="match status" value="2"/>
</dbReference>
<feature type="region of interest" description="Disordered" evidence="1">
    <location>
        <begin position="80"/>
        <end position="117"/>
    </location>
</feature>
<keyword evidence="2" id="KW-0732">Signal</keyword>
<accession>A0A7H0SRQ4</accession>
<organism evidence="3 4">
    <name type="scientific">Corynebacterium poyangense</name>
    <dbReference type="NCBI Taxonomy" id="2684405"/>
    <lineage>
        <taxon>Bacteria</taxon>
        <taxon>Bacillati</taxon>
        <taxon>Actinomycetota</taxon>
        <taxon>Actinomycetes</taxon>
        <taxon>Mycobacteriales</taxon>
        <taxon>Corynebacteriaceae</taxon>
        <taxon>Corynebacterium</taxon>
    </lineage>
</organism>
<evidence type="ECO:0000313" key="3">
    <source>
        <dbReference type="EMBL" id="QNQ91229.1"/>
    </source>
</evidence>
<dbReference type="Proteomes" id="UP000516320">
    <property type="component" value="Chromosome"/>
</dbReference>
<evidence type="ECO:0000313" key="4">
    <source>
        <dbReference type="Proteomes" id="UP000516320"/>
    </source>
</evidence>
<evidence type="ECO:0008006" key="5">
    <source>
        <dbReference type="Google" id="ProtNLM"/>
    </source>
</evidence>
<keyword evidence="4" id="KW-1185">Reference proteome</keyword>
<proteinExistence type="predicted"/>
<feature type="region of interest" description="Disordered" evidence="1">
    <location>
        <begin position="28"/>
        <end position="55"/>
    </location>
</feature>
<reference evidence="3 4" key="1">
    <citation type="submission" date="2019-12" db="EMBL/GenBank/DDBJ databases">
        <title>Corynebacterium sp. nov., isolated from feces of the Anser Albifrons in China.</title>
        <authorList>
            <person name="Liu Q."/>
        </authorList>
    </citation>
    <scope>NUCLEOTIDE SEQUENCE [LARGE SCALE GENOMIC DNA]</scope>
    <source>
        <strain evidence="3 4">4H37-19</strain>
    </source>
</reference>
<feature type="chain" id="PRO_5039123887" description="LGFP repeat-containing protein" evidence="2">
    <location>
        <begin position="24"/>
        <end position="392"/>
    </location>
</feature>
<evidence type="ECO:0000256" key="1">
    <source>
        <dbReference type="SAM" id="MobiDB-lite"/>
    </source>
</evidence>
<dbReference type="EMBL" id="CP046884">
    <property type="protein sequence ID" value="QNQ91229.1"/>
    <property type="molecule type" value="Genomic_DNA"/>
</dbReference>
<dbReference type="AlphaFoldDB" id="A0A7H0SRQ4"/>
<feature type="compositionally biased region" description="Basic and acidic residues" evidence="1">
    <location>
        <begin position="82"/>
        <end position="114"/>
    </location>
</feature>
<evidence type="ECO:0000256" key="2">
    <source>
        <dbReference type="SAM" id="SignalP"/>
    </source>
</evidence>
<feature type="signal peptide" evidence="2">
    <location>
        <begin position="1"/>
        <end position="23"/>
    </location>
</feature>
<feature type="compositionally biased region" description="Polar residues" evidence="1">
    <location>
        <begin position="32"/>
        <end position="44"/>
    </location>
</feature>
<dbReference type="PROSITE" id="PS51257">
    <property type="entry name" value="PROKAR_LIPOPROTEIN"/>
    <property type="match status" value="1"/>
</dbReference>
<dbReference type="InterPro" id="IPR013207">
    <property type="entry name" value="LGFP"/>
</dbReference>
<protein>
    <recommendedName>
        <fullName evidence="5">LGFP repeat-containing protein</fullName>
    </recommendedName>
</protein>
<name>A0A7H0SRQ4_9CORY</name>
<dbReference type="KEGG" id="cpoy:GP475_11740"/>